<dbReference type="AlphaFoldDB" id="A0A371GXG5"/>
<protein>
    <submittedName>
        <fullName evidence="2">Uncharacterized protein</fullName>
    </submittedName>
</protein>
<name>A0A371GXG5_MUCPR</name>
<dbReference type="Proteomes" id="UP000257109">
    <property type="component" value="Unassembled WGS sequence"/>
</dbReference>
<gene>
    <name evidence="2" type="ORF">CR513_22301</name>
</gene>
<proteinExistence type="predicted"/>
<feature type="region of interest" description="Disordered" evidence="1">
    <location>
        <begin position="1"/>
        <end position="33"/>
    </location>
</feature>
<evidence type="ECO:0000313" key="2">
    <source>
        <dbReference type="EMBL" id="RDX95211.1"/>
    </source>
</evidence>
<reference evidence="2" key="1">
    <citation type="submission" date="2018-05" db="EMBL/GenBank/DDBJ databases">
        <title>Draft genome of Mucuna pruriens seed.</title>
        <authorList>
            <person name="Nnadi N.E."/>
            <person name="Vos R."/>
            <person name="Hasami M.H."/>
            <person name="Devisetty U.K."/>
            <person name="Aguiy J.C."/>
        </authorList>
    </citation>
    <scope>NUCLEOTIDE SEQUENCE [LARGE SCALE GENOMIC DNA]</scope>
    <source>
        <strain evidence="2">JCA_2017</strain>
    </source>
</reference>
<evidence type="ECO:0000313" key="3">
    <source>
        <dbReference type="Proteomes" id="UP000257109"/>
    </source>
</evidence>
<dbReference type="EMBL" id="QJKJ01004183">
    <property type="protein sequence ID" value="RDX95211.1"/>
    <property type="molecule type" value="Genomic_DNA"/>
</dbReference>
<evidence type="ECO:0000256" key="1">
    <source>
        <dbReference type="SAM" id="MobiDB-lite"/>
    </source>
</evidence>
<accession>A0A371GXG5</accession>
<feature type="non-terminal residue" evidence="2">
    <location>
        <position position="1"/>
    </location>
</feature>
<organism evidence="2 3">
    <name type="scientific">Mucuna pruriens</name>
    <name type="common">Velvet bean</name>
    <name type="synonym">Dolichos pruriens</name>
    <dbReference type="NCBI Taxonomy" id="157652"/>
    <lineage>
        <taxon>Eukaryota</taxon>
        <taxon>Viridiplantae</taxon>
        <taxon>Streptophyta</taxon>
        <taxon>Embryophyta</taxon>
        <taxon>Tracheophyta</taxon>
        <taxon>Spermatophyta</taxon>
        <taxon>Magnoliopsida</taxon>
        <taxon>eudicotyledons</taxon>
        <taxon>Gunneridae</taxon>
        <taxon>Pentapetalae</taxon>
        <taxon>rosids</taxon>
        <taxon>fabids</taxon>
        <taxon>Fabales</taxon>
        <taxon>Fabaceae</taxon>
        <taxon>Papilionoideae</taxon>
        <taxon>50 kb inversion clade</taxon>
        <taxon>NPAAA clade</taxon>
        <taxon>indigoferoid/millettioid clade</taxon>
        <taxon>Phaseoleae</taxon>
        <taxon>Mucuna</taxon>
    </lineage>
</organism>
<keyword evidence="3" id="KW-1185">Reference proteome</keyword>
<comment type="caution">
    <text evidence="2">The sequence shown here is derived from an EMBL/GenBank/DDBJ whole genome shotgun (WGS) entry which is preliminary data.</text>
</comment>
<sequence>MGTHPSKPNHEHEMENGLGRSQSKPWHEPSYRGTITTILGGEVGEGPILAKRKKYAQCKDPPILFSNEDY</sequence>